<dbReference type="PANTHER" id="PTHR30523">
    <property type="entry name" value="PHOSPHOENOLPYRUVATE CARBOXYLASE"/>
    <property type="match status" value="1"/>
</dbReference>
<dbReference type="HAMAP" id="MF_00595">
    <property type="entry name" value="PEPcase_type1"/>
    <property type="match status" value="1"/>
</dbReference>
<reference evidence="13" key="1">
    <citation type="journal article" date="2023" name="Int. J. Mol. Sci.">
        <title>Metagenomics Revealed a New Genus 'Candidatus Thiocaldithrix dubininis' gen. nov., sp. nov. and a New Species 'Candidatus Thiothrix putei' sp. nov. in the Family Thiotrichaceae, Some Members of Which Have Traits of Both Na+- and H+-Motive Energetics.</title>
        <authorList>
            <person name="Ravin N.V."/>
            <person name="Muntyan M.S."/>
            <person name="Smolyakov D.D."/>
            <person name="Rudenko T.S."/>
            <person name="Beletsky A.V."/>
            <person name="Mardanov A.V."/>
            <person name="Grabovich M.Y."/>
        </authorList>
    </citation>
    <scope>NUCLEOTIDE SEQUENCE</scope>
    <source>
        <strain evidence="13">GKL-01</strain>
    </source>
</reference>
<gene>
    <name evidence="10 13" type="primary">ppc</name>
    <name evidence="13" type="ORF">QJT80_12355</name>
</gene>
<dbReference type="PANTHER" id="PTHR30523:SF46">
    <property type="entry name" value="PHOSPHOENOLPYRUVATE CARBOXYLASE"/>
    <property type="match status" value="1"/>
</dbReference>
<evidence type="ECO:0000256" key="12">
    <source>
        <dbReference type="PROSITE-ProRule" id="PRU10112"/>
    </source>
</evidence>
<evidence type="ECO:0000256" key="1">
    <source>
        <dbReference type="ARBA" id="ARBA00001946"/>
    </source>
</evidence>
<evidence type="ECO:0000256" key="4">
    <source>
        <dbReference type="ARBA" id="ARBA00012305"/>
    </source>
</evidence>
<dbReference type="KEGG" id="tdu:QJT80_12355"/>
<evidence type="ECO:0000256" key="2">
    <source>
        <dbReference type="ARBA" id="ARBA00003670"/>
    </source>
</evidence>
<dbReference type="GO" id="GO:0006107">
    <property type="term" value="P:oxaloacetate metabolic process"/>
    <property type="evidence" value="ECO:0007669"/>
    <property type="project" value="UniProtKB-UniRule"/>
</dbReference>
<dbReference type="InterPro" id="IPR021135">
    <property type="entry name" value="PEP_COase"/>
</dbReference>
<evidence type="ECO:0000256" key="5">
    <source>
        <dbReference type="ARBA" id="ARBA00022419"/>
    </source>
</evidence>
<organism evidence="13">
    <name type="scientific">Candidatus Thiocaldithrix dubininis</name>
    <dbReference type="NCBI Taxonomy" id="3080823"/>
    <lineage>
        <taxon>Bacteria</taxon>
        <taxon>Pseudomonadati</taxon>
        <taxon>Pseudomonadota</taxon>
        <taxon>Gammaproteobacteria</taxon>
        <taxon>Thiotrichales</taxon>
        <taxon>Thiotrichaceae</taxon>
        <taxon>Candidatus Thiocaldithrix</taxon>
    </lineage>
</organism>
<dbReference type="InterPro" id="IPR022805">
    <property type="entry name" value="PEP_COase_bac/pln-type"/>
</dbReference>
<comment type="function">
    <text evidence="2 10">Forms oxaloacetate, a four-carbon dicarboxylic acid source for the tricarboxylic acid cycle.</text>
</comment>
<dbReference type="InterPro" id="IPR018129">
    <property type="entry name" value="PEP_COase_Lys_AS"/>
</dbReference>
<comment type="cofactor">
    <cofactor evidence="1 10">
        <name>Mg(2+)</name>
        <dbReference type="ChEBI" id="CHEBI:18420"/>
    </cofactor>
</comment>
<evidence type="ECO:0000256" key="3">
    <source>
        <dbReference type="ARBA" id="ARBA00008346"/>
    </source>
</evidence>
<protein>
    <recommendedName>
        <fullName evidence="5 10">Phosphoenolpyruvate carboxylase</fullName>
        <shortName evidence="10">PEPC</shortName>
        <shortName evidence="10">PEPCase</shortName>
        <ecNumber evidence="4 10">4.1.1.31</ecNumber>
    </recommendedName>
</protein>
<dbReference type="InterPro" id="IPR033129">
    <property type="entry name" value="PEPCASE_His_AS"/>
</dbReference>
<dbReference type="GO" id="GO:0000287">
    <property type="term" value="F:magnesium ion binding"/>
    <property type="evidence" value="ECO:0007669"/>
    <property type="project" value="UniProtKB-UniRule"/>
</dbReference>
<keyword evidence="8 10" id="KW-0120">Carbon dioxide fixation</keyword>
<evidence type="ECO:0000256" key="8">
    <source>
        <dbReference type="ARBA" id="ARBA00023300"/>
    </source>
</evidence>
<feature type="active site" evidence="10 12">
    <location>
        <position position="598"/>
    </location>
</feature>
<comment type="catalytic activity">
    <reaction evidence="9 10">
        <text>oxaloacetate + phosphate = phosphoenolpyruvate + hydrogencarbonate</text>
        <dbReference type="Rhea" id="RHEA:28370"/>
        <dbReference type="ChEBI" id="CHEBI:16452"/>
        <dbReference type="ChEBI" id="CHEBI:17544"/>
        <dbReference type="ChEBI" id="CHEBI:43474"/>
        <dbReference type="ChEBI" id="CHEBI:58702"/>
        <dbReference type="EC" id="4.1.1.31"/>
    </reaction>
</comment>
<evidence type="ECO:0000256" key="7">
    <source>
        <dbReference type="ARBA" id="ARBA00023239"/>
    </source>
</evidence>
<evidence type="ECO:0000256" key="9">
    <source>
        <dbReference type="ARBA" id="ARBA00048995"/>
    </source>
</evidence>
<dbReference type="EMBL" id="CP124755">
    <property type="protein sequence ID" value="WGZ90276.1"/>
    <property type="molecule type" value="Genomic_DNA"/>
</dbReference>
<comment type="similarity">
    <text evidence="3 10">Belongs to the PEPCase type 1 family.</text>
</comment>
<name>A0AA95H3M8_9GAMM</name>
<dbReference type="Gene3D" id="1.20.1440.90">
    <property type="entry name" value="Phosphoenolpyruvate/pyruvate domain"/>
    <property type="match status" value="1"/>
</dbReference>
<dbReference type="Proteomes" id="UP001300672">
    <property type="component" value="Chromosome"/>
</dbReference>
<dbReference type="GO" id="GO:0015977">
    <property type="term" value="P:carbon fixation"/>
    <property type="evidence" value="ECO:0007669"/>
    <property type="project" value="UniProtKB-UniRule"/>
</dbReference>
<accession>A0AA95H3M8</accession>
<dbReference type="PROSITE" id="PS00393">
    <property type="entry name" value="PEPCASE_2"/>
    <property type="match status" value="1"/>
</dbReference>
<keyword evidence="6 10" id="KW-0460">Magnesium</keyword>
<proteinExistence type="inferred from homology"/>
<comment type="subunit">
    <text evidence="10">Homotetramer.</text>
</comment>
<dbReference type="GO" id="GO:0005829">
    <property type="term" value="C:cytosol"/>
    <property type="evidence" value="ECO:0007669"/>
    <property type="project" value="TreeGrafter"/>
</dbReference>
<evidence type="ECO:0000313" key="13">
    <source>
        <dbReference type="EMBL" id="WGZ90276.1"/>
    </source>
</evidence>
<dbReference type="InterPro" id="IPR015813">
    <property type="entry name" value="Pyrv/PenolPyrv_kinase-like_dom"/>
</dbReference>
<dbReference type="AlphaFoldDB" id="A0AA95H3M8"/>
<dbReference type="Pfam" id="PF00311">
    <property type="entry name" value="PEPcase"/>
    <property type="match status" value="1"/>
</dbReference>
<dbReference type="PROSITE" id="PS00781">
    <property type="entry name" value="PEPCASE_1"/>
    <property type="match status" value="1"/>
</dbReference>
<dbReference type="SUPFAM" id="SSF51621">
    <property type="entry name" value="Phosphoenolpyruvate/pyruvate domain"/>
    <property type="match status" value="1"/>
</dbReference>
<reference evidence="13" key="2">
    <citation type="submission" date="2023-04" db="EMBL/GenBank/DDBJ databases">
        <authorList>
            <person name="Beletskiy A.V."/>
            <person name="Mardanov A.V."/>
            <person name="Ravin N.V."/>
        </authorList>
    </citation>
    <scope>NUCLEOTIDE SEQUENCE</scope>
    <source>
        <strain evidence="13">GKL-01</strain>
    </source>
</reference>
<evidence type="ECO:0000256" key="10">
    <source>
        <dbReference type="HAMAP-Rule" id="MF_00595"/>
    </source>
</evidence>
<evidence type="ECO:0000256" key="11">
    <source>
        <dbReference type="PROSITE-ProRule" id="PRU10111"/>
    </source>
</evidence>
<dbReference type="PRINTS" id="PR00150">
    <property type="entry name" value="PEPCARBXLASE"/>
</dbReference>
<dbReference type="GO" id="GO:0006099">
    <property type="term" value="P:tricarboxylic acid cycle"/>
    <property type="evidence" value="ECO:0007669"/>
    <property type="project" value="InterPro"/>
</dbReference>
<keyword evidence="7 10" id="KW-0456">Lyase</keyword>
<evidence type="ECO:0000256" key="6">
    <source>
        <dbReference type="ARBA" id="ARBA00022842"/>
    </source>
</evidence>
<sequence length="942" mass="108041">MSVPEAKVEQPFAVDKLKEKVRQFGELLGEILREQEDPEVYRAVEKLRKGYIQLRRQDDPALRNELMEFIAQLEVRLLEKVIRAFNTFYIINNIVEEDFQHRERRRIVQSSTDHKLWKGSARSTVLELKEQGIAAQELQFLFDRMRYIPVFTAHPTEARRRTMMDLQRRIFLAIDQMDAPAIGEDERAALLRQLKSQIQLLWRTNEIRTRKPTVEDEIRYGLYYFRESLFEAIPLVYRYYERAARIAYGQNAVHIPSFLRFGSWIGGDRDGNPFVTPALTRKAVRMQMQAALEEYHKRVGELRTVLSHSTEFVQPAPELMAYLEQENVRLGEIVFGGKTVTFAQEPYRRLLSFMRFKLERTLESVEARLERENSPLHALAYTDVAEFLHELHLINESLRSHNDSVIAGRELKDLERLVETCGFGLYKLDIRQESTIHSETVAEILQLNGMCLDYLEKSEAERMELLAELMLRPRIPMPQRPKLSERAAETLEVFDSMVEMRIEAGTGIFGTYVISMTHHASHVMEVMLLARLAGLVGYDANRELYCHIQVSPLFETIEDLKHITSVLTSLLENDTYRLLLQASGNLQEVMLGYSDSAKDGGILASNWNLYNAQLEVTNLTDKYGVTCRLFHGRGGTVGRGGGPTHEAILAQPHDTVQGQIKFTEQGEVLAAKYSNVETAAYELGVGTTGLLKASLGLLRKSPQTDNAFHQAMQAIAASGEQAYRELTDRTPGFMDYFYEATPVQEIALLNIGSRPSHRKKTVRDKSSIRAIPWVFGWAQSRHTLPAWYGIGTALNAFRQSHPDNGAILERMYSDWPAFRALLSNVQMALYKAQMDTAQEYAQLASDQTRAQAIYQTIRQEYELTVQEVLKVACIERLMQETPLLQYSLQRREPYLDPLNHIQITLIKRHRDYAQTHETVESPWLPSMLRTINAIAAGMRNTG</sequence>
<feature type="active site" evidence="10 11">
    <location>
        <position position="154"/>
    </location>
</feature>
<dbReference type="EC" id="4.1.1.31" evidence="4 10"/>
<dbReference type="NCBIfam" id="NF000584">
    <property type="entry name" value="PRK00009.1"/>
    <property type="match status" value="1"/>
</dbReference>
<dbReference type="GO" id="GO:0008964">
    <property type="term" value="F:phosphoenolpyruvate carboxylase activity"/>
    <property type="evidence" value="ECO:0007669"/>
    <property type="project" value="UniProtKB-UniRule"/>
</dbReference>